<keyword evidence="4" id="KW-1185">Reference proteome</keyword>
<dbReference type="InterPro" id="IPR011188">
    <property type="entry name" value="UPF0302"/>
</dbReference>
<dbReference type="InterPro" id="IPR014963">
    <property type="entry name" value="UPF0302_N"/>
</dbReference>
<accession>A0A511UYU0</accession>
<dbReference type="SMART" id="SM00914">
    <property type="entry name" value="IDEAL"/>
    <property type="match status" value="1"/>
</dbReference>
<dbReference type="Proteomes" id="UP000321491">
    <property type="component" value="Unassembled WGS sequence"/>
</dbReference>
<dbReference type="Pfam" id="PF08864">
    <property type="entry name" value="UPF0302"/>
    <property type="match status" value="1"/>
</dbReference>
<dbReference type="InterPro" id="IPR038091">
    <property type="entry name" value="UPF0302_N_sf"/>
</dbReference>
<comment type="similarity">
    <text evidence="1">Belongs to the UPF0302 family.</text>
</comment>
<protein>
    <recommendedName>
        <fullName evidence="1">UPF0302 protein CQU01_20430</fullName>
    </recommendedName>
</protein>
<dbReference type="Pfam" id="PF08858">
    <property type="entry name" value="IDEAL"/>
    <property type="match status" value="1"/>
</dbReference>
<dbReference type="Gene3D" id="4.10.810.10">
    <property type="entry name" value="Virus Scaffolding Protein, Chain A"/>
    <property type="match status" value="1"/>
</dbReference>
<dbReference type="Gene3D" id="3.40.1530.30">
    <property type="entry name" value="Uncharacterised family UPF0302, N-terminal domain"/>
    <property type="match status" value="1"/>
</dbReference>
<feature type="domain" description="IDEAL" evidence="2">
    <location>
        <begin position="139"/>
        <end position="175"/>
    </location>
</feature>
<reference evidence="3 4" key="1">
    <citation type="submission" date="2019-07" db="EMBL/GenBank/DDBJ databases">
        <title>Whole genome shotgun sequence of Cerasibacillus quisquiliarum NBRC 102429.</title>
        <authorList>
            <person name="Hosoyama A."/>
            <person name="Uohara A."/>
            <person name="Ohji S."/>
            <person name="Ichikawa N."/>
        </authorList>
    </citation>
    <scope>NUCLEOTIDE SEQUENCE [LARGE SCALE GENOMIC DNA]</scope>
    <source>
        <strain evidence="3 4">NBRC 102429</strain>
    </source>
</reference>
<dbReference type="OrthoDB" id="2155814at2"/>
<dbReference type="HAMAP" id="MF_00760">
    <property type="entry name" value="UPF0302"/>
    <property type="match status" value="1"/>
</dbReference>
<evidence type="ECO:0000259" key="2">
    <source>
        <dbReference type="SMART" id="SM00914"/>
    </source>
</evidence>
<comment type="caution">
    <text evidence="3">The sequence shown here is derived from an EMBL/GenBank/DDBJ whole genome shotgun (WGS) entry which is preliminary data.</text>
</comment>
<proteinExistence type="inferred from homology"/>
<dbReference type="EMBL" id="BJXW01000023">
    <property type="protein sequence ID" value="GEN31805.1"/>
    <property type="molecule type" value="Genomic_DNA"/>
</dbReference>
<dbReference type="InterPro" id="IPR014957">
    <property type="entry name" value="IDEAL_dom"/>
</dbReference>
<dbReference type="PIRSF" id="PIRSF007165">
    <property type="entry name" value="UCP007165"/>
    <property type="match status" value="1"/>
</dbReference>
<dbReference type="NCBIfam" id="NF002965">
    <property type="entry name" value="PRK03636.1"/>
    <property type="match status" value="1"/>
</dbReference>
<dbReference type="AlphaFoldDB" id="A0A511UYU0"/>
<sequence length="187" mass="21975">MSASVSIEDKKNFLTWVLNHLKFKRRESVWILHYLLGHKSVLENVHFVNGAKFCPRGLIMSTTCSDHIPFRYYKSHIVTTDPEKAFHDIRLNCDQKLYLELNFKQAYQNTQYVSVIEENPFIPEDFFLSVEDKQNANRLLNQSVYRFQKTQLKAEIDAALDCGDKRKFLELSQALKQLEEQKNQPTS</sequence>
<organism evidence="3 4">
    <name type="scientific">Cerasibacillus quisquiliarum</name>
    <dbReference type="NCBI Taxonomy" id="227865"/>
    <lineage>
        <taxon>Bacteria</taxon>
        <taxon>Bacillati</taxon>
        <taxon>Bacillota</taxon>
        <taxon>Bacilli</taxon>
        <taxon>Bacillales</taxon>
        <taxon>Bacillaceae</taxon>
        <taxon>Cerasibacillus</taxon>
    </lineage>
</organism>
<evidence type="ECO:0000313" key="3">
    <source>
        <dbReference type="EMBL" id="GEN31805.1"/>
    </source>
</evidence>
<evidence type="ECO:0000313" key="4">
    <source>
        <dbReference type="Proteomes" id="UP000321491"/>
    </source>
</evidence>
<gene>
    <name evidence="3" type="primary">ypiB</name>
    <name evidence="3" type="ORF">CQU01_20430</name>
</gene>
<name>A0A511UYU0_9BACI</name>
<dbReference type="RefSeq" id="WP_146938187.1">
    <property type="nucleotide sequence ID" value="NZ_BJXW01000023.1"/>
</dbReference>
<evidence type="ECO:0000256" key="1">
    <source>
        <dbReference type="HAMAP-Rule" id="MF_00760"/>
    </source>
</evidence>
<dbReference type="InterPro" id="IPR027393">
    <property type="entry name" value="Virus_scaffolding_prot_C"/>
</dbReference>